<evidence type="ECO:0000313" key="3">
    <source>
        <dbReference type="Proteomes" id="UP000199060"/>
    </source>
</evidence>
<feature type="coiled-coil region" evidence="1">
    <location>
        <begin position="45"/>
        <end position="79"/>
    </location>
</feature>
<keyword evidence="3" id="KW-1185">Reference proteome</keyword>
<dbReference type="Proteomes" id="UP000199060">
    <property type="component" value="Unassembled WGS sequence"/>
</dbReference>
<reference evidence="3" key="1">
    <citation type="submission" date="2016-10" db="EMBL/GenBank/DDBJ databases">
        <authorList>
            <person name="Varghese N."/>
            <person name="Submissions S."/>
        </authorList>
    </citation>
    <scope>NUCLEOTIDE SEQUENCE [LARGE SCALE GENOMIC DNA]</scope>
    <source>
        <strain evidence="3">DSM 23095</strain>
    </source>
</reference>
<dbReference type="OrthoDB" id="1436925at2"/>
<evidence type="ECO:0000256" key="1">
    <source>
        <dbReference type="SAM" id="Coils"/>
    </source>
</evidence>
<sequence>MKRVTSLLILVTMYFSIACQPTLEETNSQLREEVIAVHDEVMPMMGKLKSFEKQAQEKIAKLEQEENVDEARVEELKALAFDLNKAYDGMFVWMRQYEVEDGDKSPEEVESYLKEQLVLVSKVNEDITAALEKAERVIGA</sequence>
<accession>A0A1G6TLB3</accession>
<dbReference type="AlphaFoldDB" id="A0A1G6TLB3"/>
<evidence type="ECO:0000313" key="2">
    <source>
        <dbReference type="EMBL" id="SDD29841.1"/>
    </source>
</evidence>
<dbReference type="STRING" id="686796.SAMN04488104_10233"/>
<evidence type="ECO:0008006" key="4">
    <source>
        <dbReference type="Google" id="ProtNLM"/>
    </source>
</evidence>
<dbReference type="EMBL" id="FNAC01000023">
    <property type="protein sequence ID" value="SDD29841.1"/>
    <property type="molecule type" value="Genomic_DNA"/>
</dbReference>
<dbReference type="RefSeq" id="WP_139162727.1">
    <property type="nucleotide sequence ID" value="NZ_FNAC01000023.1"/>
</dbReference>
<name>A0A1G6TLB3_9BACT</name>
<gene>
    <name evidence="2" type="ORF">SAMN04488104_10233</name>
</gene>
<keyword evidence="1" id="KW-0175">Coiled coil</keyword>
<organism evidence="2 3">
    <name type="scientific">Algoriphagus faecimaris</name>
    <dbReference type="NCBI Taxonomy" id="686796"/>
    <lineage>
        <taxon>Bacteria</taxon>
        <taxon>Pseudomonadati</taxon>
        <taxon>Bacteroidota</taxon>
        <taxon>Cytophagia</taxon>
        <taxon>Cytophagales</taxon>
        <taxon>Cyclobacteriaceae</taxon>
        <taxon>Algoriphagus</taxon>
    </lineage>
</organism>
<dbReference type="PROSITE" id="PS51257">
    <property type="entry name" value="PROKAR_LIPOPROTEIN"/>
    <property type="match status" value="1"/>
</dbReference>
<protein>
    <recommendedName>
        <fullName evidence="4">Viral A-type inclusion protein</fullName>
    </recommendedName>
</protein>
<proteinExistence type="predicted"/>